<gene>
    <name evidence="1" type="ORF">GCM10007971_38700</name>
</gene>
<accession>A0A917Y5U7</accession>
<dbReference type="EMBL" id="BMOS01000070">
    <property type="protein sequence ID" value="GGN67664.1"/>
    <property type="molecule type" value="Genomic_DNA"/>
</dbReference>
<name>A0A917Y5U7_9BACI</name>
<comment type="caution">
    <text evidence="1">The sequence shown here is derived from an EMBL/GenBank/DDBJ whole genome shotgun (WGS) entry which is preliminary data.</text>
</comment>
<reference evidence="1" key="1">
    <citation type="journal article" date="2014" name="Int. J. Syst. Evol. Microbiol.">
        <title>Complete genome sequence of Corynebacterium casei LMG S-19264T (=DSM 44701T), isolated from a smear-ripened cheese.</title>
        <authorList>
            <consortium name="US DOE Joint Genome Institute (JGI-PGF)"/>
            <person name="Walter F."/>
            <person name="Albersmeier A."/>
            <person name="Kalinowski J."/>
            <person name="Ruckert C."/>
        </authorList>
    </citation>
    <scope>NUCLEOTIDE SEQUENCE</scope>
    <source>
        <strain evidence="1">JCM 17251</strain>
    </source>
</reference>
<evidence type="ECO:0000313" key="1">
    <source>
        <dbReference type="EMBL" id="GGN67664.1"/>
    </source>
</evidence>
<protein>
    <submittedName>
        <fullName evidence="1">Uncharacterized protein</fullName>
    </submittedName>
</protein>
<dbReference type="Proteomes" id="UP000624041">
    <property type="component" value="Unassembled WGS sequence"/>
</dbReference>
<dbReference type="AlphaFoldDB" id="A0A917Y5U7"/>
<dbReference type="RefSeq" id="WP_188859884.1">
    <property type="nucleotide sequence ID" value="NZ_BMOS01000070.1"/>
</dbReference>
<evidence type="ECO:0000313" key="2">
    <source>
        <dbReference type="Proteomes" id="UP000624041"/>
    </source>
</evidence>
<proteinExistence type="predicted"/>
<sequence length="136" mass="15671">MKRNEEHLDAVFEGRASLTEKGMRDFFSSDEQIATNESLDQAIIEFNNWEGAAKIYFKKETEIFFTEVFSNDIAASQTVPNKGIYSVLGKGEFEGNKKIGKKRKAYINKFVSLLLQGWEPFQAEYELSEFSYQNNI</sequence>
<keyword evidence="2" id="KW-1185">Reference proteome</keyword>
<organism evidence="1 2">
    <name type="scientific">Oceanobacillus indicireducens</name>
    <dbReference type="NCBI Taxonomy" id="1004261"/>
    <lineage>
        <taxon>Bacteria</taxon>
        <taxon>Bacillati</taxon>
        <taxon>Bacillota</taxon>
        <taxon>Bacilli</taxon>
        <taxon>Bacillales</taxon>
        <taxon>Bacillaceae</taxon>
        <taxon>Oceanobacillus</taxon>
    </lineage>
</organism>
<reference evidence="1" key="2">
    <citation type="submission" date="2020-09" db="EMBL/GenBank/DDBJ databases">
        <authorList>
            <person name="Sun Q."/>
            <person name="Ohkuma M."/>
        </authorList>
    </citation>
    <scope>NUCLEOTIDE SEQUENCE</scope>
    <source>
        <strain evidence="1">JCM 17251</strain>
    </source>
</reference>